<dbReference type="InterPro" id="IPR036365">
    <property type="entry name" value="PGBD-like_sf"/>
</dbReference>
<evidence type="ECO:0000313" key="3">
    <source>
        <dbReference type="EMBL" id="MXU66843.1"/>
    </source>
</evidence>
<dbReference type="Gene3D" id="1.10.8.350">
    <property type="entry name" value="Bacterial muramidase"/>
    <property type="match status" value="1"/>
</dbReference>
<dbReference type="InterPro" id="IPR043426">
    <property type="entry name" value="MltB-like"/>
</dbReference>
<dbReference type="Gene3D" id="1.10.530.10">
    <property type="match status" value="1"/>
</dbReference>
<dbReference type="InterPro" id="IPR023346">
    <property type="entry name" value="Lysozyme-like_dom_sf"/>
</dbReference>
<name>A0A6B0U0T0_9RHOB</name>
<dbReference type="CDD" id="cd13399">
    <property type="entry name" value="Slt35-like"/>
    <property type="match status" value="1"/>
</dbReference>
<evidence type="ECO:0000259" key="1">
    <source>
        <dbReference type="Pfam" id="PF01471"/>
    </source>
</evidence>
<dbReference type="InterPro" id="IPR031304">
    <property type="entry name" value="SLT_2"/>
</dbReference>
<dbReference type="NCBIfam" id="TIGR02283">
    <property type="entry name" value="MltB_2"/>
    <property type="match status" value="1"/>
</dbReference>
<keyword evidence="4" id="KW-1185">Reference proteome</keyword>
<feature type="domain" description="Peptidoglycan binding-like" evidence="1">
    <location>
        <begin position="335"/>
        <end position="386"/>
    </location>
</feature>
<dbReference type="InterPro" id="IPR002477">
    <property type="entry name" value="Peptidoglycan-bd-like"/>
</dbReference>
<comment type="caution">
    <text evidence="3">The sequence shown here is derived from an EMBL/GenBank/DDBJ whole genome shotgun (WGS) entry which is preliminary data.</text>
</comment>
<dbReference type="Gene3D" id="1.10.101.10">
    <property type="entry name" value="PGBD-like superfamily/PGBD"/>
    <property type="match status" value="1"/>
</dbReference>
<dbReference type="PANTHER" id="PTHR30163:SF8">
    <property type="entry name" value="LYTIC MUREIN TRANSGLYCOSYLASE"/>
    <property type="match status" value="1"/>
</dbReference>
<dbReference type="InterPro" id="IPR036366">
    <property type="entry name" value="PGBDSf"/>
</dbReference>
<organism evidence="3 4">
    <name type="scientific">Oceanomicrobium pacificus</name>
    <dbReference type="NCBI Taxonomy" id="2692916"/>
    <lineage>
        <taxon>Bacteria</taxon>
        <taxon>Pseudomonadati</taxon>
        <taxon>Pseudomonadota</taxon>
        <taxon>Alphaproteobacteria</taxon>
        <taxon>Rhodobacterales</taxon>
        <taxon>Paracoccaceae</taxon>
        <taxon>Oceanomicrobium</taxon>
    </lineage>
</organism>
<evidence type="ECO:0000313" key="4">
    <source>
        <dbReference type="Proteomes" id="UP000436016"/>
    </source>
</evidence>
<dbReference type="EMBL" id="WUWG01000008">
    <property type="protein sequence ID" value="MXU66843.1"/>
    <property type="molecule type" value="Genomic_DNA"/>
</dbReference>
<gene>
    <name evidence="3" type="ORF">GSH16_15440</name>
</gene>
<proteinExistence type="predicted"/>
<feature type="domain" description="Transglycosylase SLT" evidence="2">
    <location>
        <begin position="21"/>
        <end position="310"/>
    </location>
</feature>
<dbReference type="GO" id="GO:0008933">
    <property type="term" value="F:peptidoglycan lytic transglycosylase activity"/>
    <property type="evidence" value="ECO:0007669"/>
    <property type="project" value="TreeGrafter"/>
</dbReference>
<dbReference type="SUPFAM" id="SSF53955">
    <property type="entry name" value="Lysozyme-like"/>
    <property type="match status" value="1"/>
</dbReference>
<dbReference type="SUPFAM" id="SSF47090">
    <property type="entry name" value="PGBD-like"/>
    <property type="match status" value="1"/>
</dbReference>
<protein>
    <submittedName>
        <fullName evidence="3">Lytic murein transglycosylase</fullName>
    </submittedName>
</protein>
<dbReference type="InterPro" id="IPR011970">
    <property type="entry name" value="MltB_2"/>
</dbReference>
<dbReference type="GO" id="GO:0009253">
    <property type="term" value="P:peptidoglycan catabolic process"/>
    <property type="evidence" value="ECO:0007669"/>
    <property type="project" value="TreeGrafter"/>
</dbReference>
<sequence>MAPADASAPEGVQVAQSQAGFNQWKQQFRAKALRAGISPATFDLAFRNVRYNPDVVRRDRKQSEFTKSLWDYLDSAVSASRINNGRAGWNEWKQSLSAIEARYGVDAKVVVAIWGLESAYGSYTGDFKVIESFATLAYDGRRRKFAEEQLIAALKIVQSGDKHPDRILGSWAGAMGHTQFIPTSFQAYAVDFTGDGTRDIWYPPDALASTANYLAKHGWRKGHPWGLEVVLPAGFDYAQADQSNRQAVSTWNARGVRLTDGQPLPNYGEAAIIAPAGARGPTFAVFHNFRVIKRYNNATSYAIAVGHLGDRIAGGPDFRAKWPRGDQPLSRSEKVELQKRLTARGFSTRGVDGKIGPNTISAIRSYQRSAGLVPDGYASKQLLNRLR</sequence>
<evidence type="ECO:0000259" key="2">
    <source>
        <dbReference type="Pfam" id="PF13406"/>
    </source>
</evidence>
<dbReference type="Pfam" id="PF01471">
    <property type="entry name" value="PG_binding_1"/>
    <property type="match status" value="1"/>
</dbReference>
<reference evidence="3 4" key="1">
    <citation type="submission" date="2019-12" db="EMBL/GenBank/DDBJ databases">
        <title>Strain KN286 was isolated from seawater, which was collected from Caroline Seamount in the tropical western Pacific.</title>
        <authorList>
            <person name="Wang Q."/>
        </authorList>
    </citation>
    <scope>NUCLEOTIDE SEQUENCE [LARGE SCALE GENOMIC DNA]</scope>
    <source>
        <strain evidence="3 4">KN286</strain>
    </source>
</reference>
<dbReference type="PANTHER" id="PTHR30163">
    <property type="entry name" value="MEMBRANE-BOUND LYTIC MUREIN TRANSGLYCOSYLASE B"/>
    <property type="match status" value="1"/>
</dbReference>
<accession>A0A6B0U0T0</accession>
<dbReference type="AlphaFoldDB" id="A0A6B0U0T0"/>
<dbReference type="Proteomes" id="UP000436016">
    <property type="component" value="Unassembled WGS sequence"/>
</dbReference>
<dbReference type="Pfam" id="PF13406">
    <property type="entry name" value="SLT_2"/>
    <property type="match status" value="1"/>
</dbReference>